<dbReference type="Gene3D" id="1.10.357.10">
    <property type="entry name" value="Tetracycline Repressor, domain 2"/>
    <property type="match status" value="1"/>
</dbReference>
<dbReference type="GO" id="GO:0000976">
    <property type="term" value="F:transcription cis-regulatory region binding"/>
    <property type="evidence" value="ECO:0007669"/>
    <property type="project" value="TreeGrafter"/>
</dbReference>
<dbReference type="RefSeq" id="WP_008951511.1">
    <property type="nucleotide sequence ID" value="NZ_AHTH01000048.1"/>
</dbReference>
<dbReference type="PANTHER" id="PTHR30055:SF234">
    <property type="entry name" value="HTH-TYPE TRANSCRIPTIONAL REGULATOR BETI"/>
    <property type="match status" value="1"/>
</dbReference>
<dbReference type="EMBL" id="AHTH01000048">
    <property type="protein sequence ID" value="EHR39956.1"/>
    <property type="molecule type" value="Genomic_DNA"/>
</dbReference>
<feature type="DNA-binding region" description="H-T-H motif" evidence="4">
    <location>
        <begin position="35"/>
        <end position="54"/>
    </location>
</feature>
<feature type="domain" description="HTH tetR-type" evidence="5">
    <location>
        <begin position="12"/>
        <end position="72"/>
    </location>
</feature>
<evidence type="ECO:0000313" key="7">
    <source>
        <dbReference type="Proteomes" id="UP000012046"/>
    </source>
</evidence>
<dbReference type="PATRIC" id="fig|1129374.4.peg.2928"/>
<gene>
    <name evidence="6" type="ORF">AJE_14790</name>
</gene>
<dbReference type="SUPFAM" id="SSF46689">
    <property type="entry name" value="Homeodomain-like"/>
    <property type="match status" value="1"/>
</dbReference>
<dbReference type="Proteomes" id="UP000012046">
    <property type="component" value="Unassembled WGS sequence"/>
</dbReference>
<dbReference type="InterPro" id="IPR050109">
    <property type="entry name" value="HTH-type_TetR-like_transc_reg"/>
</dbReference>
<proteinExistence type="predicted"/>
<evidence type="ECO:0000256" key="1">
    <source>
        <dbReference type="ARBA" id="ARBA00023015"/>
    </source>
</evidence>
<dbReference type="PRINTS" id="PR00455">
    <property type="entry name" value="HTHTETR"/>
</dbReference>
<reference evidence="6 7" key="1">
    <citation type="journal article" date="2012" name="J. Bacteriol.">
        <title>Genome Sequence of Extracellular-Protease-Producing Alishewanella jeotgali Isolated from Traditional Korean Fermented Seafood.</title>
        <authorList>
            <person name="Jung J."/>
            <person name="Chun J."/>
            <person name="Park W."/>
        </authorList>
    </citation>
    <scope>NUCLEOTIDE SEQUENCE [LARGE SCALE GENOMIC DNA]</scope>
    <source>
        <strain evidence="6 7">KCTC 22429</strain>
    </source>
</reference>
<evidence type="ECO:0000259" key="5">
    <source>
        <dbReference type="PROSITE" id="PS50977"/>
    </source>
</evidence>
<dbReference type="AlphaFoldDB" id="H3ZHV0"/>
<dbReference type="GO" id="GO:0003700">
    <property type="term" value="F:DNA-binding transcription factor activity"/>
    <property type="evidence" value="ECO:0007669"/>
    <property type="project" value="TreeGrafter"/>
</dbReference>
<sequence length="251" mass="28222">MTVNERKERQRAAREQLFLDKAAELIARDGILQLQMAPLAKACEYATGTLYQHFSSKEDLLLALVARNGCNQLRLFEQIAALAIPHRNKILALCVAEDLARQYHPSHARLEQYVFTEVVWENASASRRQLILDNSKPLSALVSGIVRAAIDAGELPDHQCSALELSIAPWALCCGSHNLEQTAGLFEAFGLNKDSLQRYRHMHLLLNGMQWQPLLDITDTATLTAQIQDLKQRVEQLFHHLCPLNVDPLNV</sequence>
<dbReference type="PANTHER" id="PTHR30055">
    <property type="entry name" value="HTH-TYPE TRANSCRIPTIONAL REGULATOR RUTR"/>
    <property type="match status" value="1"/>
</dbReference>
<evidence type="ECO:0000256" key="2">
    <source>
        <dbReference type="ARBA" id="ARBA00023125"/>
    </source>
</evidence>
<evidence type="ECO:0000256" key="4">
    <source>
        <dbReference type="PROSITE-ProRule" id="PRU00335"/>
    </source>
</evidence>
<evidence type="ECO:0000313" key="6">
    <source>
        <dbReference type="EMBL" id="EHR39956.1"/>
    </source>
</evidence>
<comment type="caution">
    <text evidence="6">The sequence shown here is derived from an EMBL/GenBank/DDBJ whole genome shotgun (WGS) entry which is preliminary data.</text>
</comment>
<keyword evidence="2 4" id="KW-0238">DNA-binding</keyword>
<keyword evidence="7" id="KW-1185">Reference proteome</keyword>
<dbReference type="Pfam" id="PF00440">
    <property type="entry name" value="TetR_N"/>
    <property type="match status" value="1"/>
</dbReference>
<name>H3ZHV0_9ALTE</name>
<organism evidence="6 7">
    <name type="scientific">Alishewanella jeotgali KCTC 22429</name>
    <dbReference type="NCBI Taxonomy" id="1129374"/>
    <lineage>
        <taxon>Bacteria</taxon>
        <taxon>Pseudomonadati</taxon>
        <taxon>Pseudomonadota</taxon>
        <taxon>Gammaproteobacteria</taxon>
        <taxon>Alteromonadales</taxon>
        <taxon>Alteromonadaceae</taxon>
        <taxon>Alishewanella</taxon>
    </lineage>
</organism>
<dbReference type="eggNOG" id="COG1309">
    <property type="taxonomic scope" value="Bacteria"/>
</dbReference>
<keyword evidence="1" id="KW-0805">Transcription regulation</keyword>
<dbReference type="STRING" id="1129374.AJE_14790"/>
<dbReference type="InterPro" id="IPR001647">
    <property type="entry name" value="HTH_TetR"/>
</dbReference>
<accession>H3ZHV0</accession>
<protein>
    <submittedName>
        <fullName evidence="6">TetR family transcriptional regulator</fullName>
    </submittedName>
</protein>
<dbReference type="InterPro" id="IPR009057">
    <property type="entry name" value="Homeodomain-like_sf"/>
</dbReference>
<dbReference type="PROSITE" id="PS50977">
    <property type="entry name" value="HTH_TETR_2"/>
    <property type="match status" value="1"/>
</dbReference>
<evidence type="ECO:0000256" key="3">
    <source>
        <dbReference type="ARBA" id="ARBA00023163"/>
    </source>
</evidence>
<keyword evidence="3" id="KW-0804">Transcription</keyword>